<organism evidence="2 3">
    <name type="scientific">Rhizophagus clarus</name>
    <dbReference type="NCBI Taxonomy" id="94130"/>
    <lineage>
        <taxon>Eukaryota</taxon>
        <taxon>Fungi</taxon>
        <taxon>Fungi incertae sedis</taxon>
        <taxon>Mucoromycota</taxon>
        <taxon>Glomeromycotina</taxon>
        <taxon>Glomeromycetes</taxon>
        <taxon>Glomerales</taxon>
        <taxon>Glomeraceae</taxon>
        <taxon>Rhizophagus</taxon>
    </lineage>
</organism>
<gene>
    <name evidence="2" type="ORF">RclHR1_05380007</name>
</gene>
<sequence>MNEKLLKPEIIKILQKLENKEKFLYFKVKDESSSTNADNSNGKSTNIDDKGINTDSKDADKGKDASIDNKDEDIYDSYGLYNTKEED</sequence>
<evidence type="ECO:0000313" key="3">
    <source>
        <dbReference type="Proteomes" id="UP000247702"/>
    </source>
</evidence>
<accession>A0A2Z6S431</accession>
<reference evidence="2 3" key="1">
    <citation type="submission" date="2017-11" db="EMBL/GenBank/DDBJ databases">
        <title>The genome of Rhizophagus clarus HR1 reveals common genetic basis of auxotrophy among arbuscular mycorrhizal fungi.</title>
        <authorList>
            <person name="Kobayashi Y."/>
        </authorList>
    </citation>
    <scope>NUCLEOTIDE SEQUENCE [LARGE SCALE GENOMIC DNA]</scope>
    <source>
        <strain evidence="2 3">HR1</strain>
    </source>
</reference>
<name>A0A2Z6S431_9GLOM</name>
<feature type="region of interest" description="Disordered" evidence="1">
    <location>
        <begin position="30"/>
        <end position="70"/>
    </location>
</feature>
<dbReference type="Proteomes" id="UP000247702">
    <property type="component" value="Unassembled WGS sequence"/>
</dbReference>
<feature type="compositionally biased region" description="Polar residues" evidence="1">
    <location>
        <begin position="33"/>
        <end position="45"/>
    </location>
</feature>
<keyword evidence="3" id="KW-1185">Reference proteome</keyword>
<comment type="caution">
    <text evidence="2">The sequence shown here is derived from an EMBL/GenBank/DDBJ whole genome shotgun (WGS) entry which is preliminary data.</text>
</comment>
<dbReference type="AlphaFoldDB" id="A0A2Z6S431"/>
<evidence type="ECO:0000313" key="2">
    <source>
        <dbReference type="EMBL" id="GBC03870.1"/>
    </source>
</evidence>
<proteinExistence type="predicted"/>
<evidence type="ECO:0000256" key="1">
    <source>
        <dbReference type="SAM" id="MobiDB-lite"/>
    </source>
</evidence>
<feature type="compositionally biased region" description="Basic and acidic residues" evidence="1">
    <location>
        <begin position="46"/>
        <end position="69"/>
    </location>
</feature>
<protein>
    <submittedName>
        <fullName evidence="2">Uncharacterized protein</fullName>
    </submittedName>
</protein>
<dbReference type="EMBL" id="BEXD01003913">
    <property type="protein sequence ID" value="GBC03870.1"/>
    <property type="molecule type" value="Genomic_DNA"/>
</dbReference>